<comment type="caution">
    <text evidence="2">The sequence shown here is derived from an EMBL/GenBank/DDBJ whole genome shotgun (WGS) entry which is preliminary data.</text>
</comment>
<protein>
    <submittedName>
        <fullName evidence="2">Uncharacterized protein</fullName>
    </submittedName>
</protein>
<proteinExistence type="predicted"/>
<evidence type="ECO:0000313" key="3">
    <source>
        <dbReference type="Proteomes" id="UP000635245"/>
    </source>
</evidence>
<evidence type="ECO:0000313" key="2">
    <source>
        <dbReference type="EMBL" id="MBK1788795.1"/>
    </source>
</evidence>
<dbReference type="AlphaFoldDB" id="A0A934QYV6"/>
<organism evidence="2 3">
    <name type="scientific">Prauserella cavernicola</name>
    <dbReference type="NCBI Taxonomy" id="2800127"/>
    <lineage>
        <taxon>Bacteria</taxon>
        <taxon>Bacillati</taxon>
        <taxon>Actinomycetota</taxon>
        <taxon>Actinomycetes</taxon>
        <taxon>Pseudonocardiales</taxon>
        <taxon>Pseudonocardiaceae</taxon>
        <taxon>Prauserella</taxon>
    </lineage>
</organism>
<dbReference type="EMBL" id="JAENJH010000011">
    <property type="protein sequence ID" value="MBK1788795.1"/>
    <property type="molecule type" value="Genomic_DNA"/>
</dbReference>
<keyword evidence="3" id="KW-1185">Reference proteome</keyword>
<gene>
    <name evidence="2" type="ORF">JHE00_31085</name>
</gene>
<reference evidence="2" key="1">
    <citation type="submission" date="2020-12" db="EMBL/GenBank/DDBJ databases">
        <title>Prauserella sp. ASG 168, a novel actinomycete isolated from cave rock.</title>
        <authorList>
            <person name="Suriyachadkun C."/>
        </authorList>
    </citation>
    <scope>NUCLEOTIDE SEQUENCE</scope>
    <source>
        <strain evidence="2">ASG 168</strain>
    </source>
</reference>
<feature type="region of interest" description="Disordered" evidence="1">
    <location>
        <begin position="1"/>
        <end position="34"/>
    </location>
</feature>
<accession>A0A934QYV6</accession>
<feature type="region of interest" description="Disordered" evidence="1">
    <location>
        <begin position="48"/>
        <end position="67"/>
    </location>
</feature>
<sequence length="90" mass="9770">MAASTNLTPEQRSLRARIAGHTSWATTTDRGAKGRASAEARLRRFEQQIDPGGQLPADERRQRAESAMRAHMLRLAAKSAATRAARSKAG</sequence>
<name>A0A934QYV6_9PSEU</name>
<feature type="compositionally biased region" description="Basic and acidic residues" evidence="1">
    <location>
        <begin position="57"/>
        <end position="67"/>
    </location>
</feature>
<dbReference type="RefSeq" id="WP_200325050.1">
    <property type="nucleotide sequence ID" value="NZ_JAENJH010000011.1"/>
</dbReference>
<dbReference type="Proteomes" id="UP000635245">
    <property type="component" value="Unassembled WGS sequence"/>
</dbReference>
<feature type="compositionally biased region" description="Polar residues" evidence="1">
    <location>
        <begin position="1"/>
        <end position="11"/>
    </location>
</feature>
<evidence type="ECO:0000256" key="1">
    <source>
        <dbReference type="SAM" id="MobiDB-lite"/>
    </source>
</evidence>